<proteinExistence type="predicted"/>
<dbReference type="InterPro" id="IPR000836">
    <property type="entry name" value="PRTase_dom"/>
</dbReference>
<dbReference type="InterPro" id="IPR000719">
    <property type="entry name" value="Prot_kinase_dom"/>
</dbReference>
<evidence type="ECO:0000256" key="2">
    <source>
        <dbReference type="ARBA" id="ARBA00022527"/>
    </source>
</evidence>
<keyword evidence="11" id="KW-0472">Membrane</keyword>
<dbReference type="GO" id="GO:0004674">
    <property type="term" value="F:protein serine/threonine kinase activity"/>
    <property type="evidence" value="ECO:0007669"/>
    <property type="project" value="UniProtKB-KW"/>
</dbReference>
<protein>
    <recommendedName>
        <fullName evidence="14">Protein kinase domain-containing protein</fullName>
    </recommendedName>
</protein>
<evidence type="ECO:0000256" key="5">
    <source>
        <dbReference type="ARBA" id="ARBA00022729"/>
    </source>
</evidence>
<evidence type="ECO:0000256" key="6">
    <source>
        <dbReference type="ARBA" id="ARBA00022737"/>
    </source>
</evidence>
<reference evidence="15" key="2">
    <citation type="submission" date="2021-02" db="EMBL/GenBank/DDBJ databases">
        <authorList>
            <person name="Kimball J.A."/>
            <person name="Haas M.W."/>
            <person name="Macchietto M."/>
            <person name="Kono T."/>
            <person name="Duquette J."/>
            <person name="Shao M."/>
        </authorList>
    </citation>
    <scope>NUCLEOTIDE SEQUENCE</scope>
    <source>
        <tissue evidence="15">Fresh leaf tissue</tissue>
    </source>
</reference>
<evidence type="ECO:0000256" key="3">
    <source>
        <dbReference type="ARBA" id="ARBA00022679"/>
    </source>
</evidence>
<reference evidence="15" key="1">
    <citation type="journal article" date="2021" name="bioRxiv">
        <title>Whole Genome Assembly and Annotation of Northern Wild Rice, Zizania palustris L., Supports a Whole Genome Duplication in the Zizania Genus.</title>
        <authorList>
            <person name="Haas M."/>
            <person name="Kono T."/>
            <person name="Macchietto M."/>
            <person name="Millas R."/>
            <person name="McGilp L."/>
            <person name="Shao M."/>
            <person name="Duquette J."/>
            <person name="Hirsch C.N."/>
            <person name="Kimball J."/>
        </authorList>
    </citation>
    <scope>NUCLEOTIDE SEQUENCE</scope>
    <source>
        <tissue evidence="15">Fresh leaf tissue</tissue>
    </source>
</reference>
<dbReference type="PROSITE" id="PS50011">
    <property type="entry name" value="PROTEIN_KINASE_DOM"/>
    <property type="match status" value="1"/>
</dbReference>
<keyword evidence="13" id="KW-0325">Glycoprotein</keyword>
<evidence type="ECO:0000256" key="13">
    <source>
        <dbReference type="ARBA" id="ARBA00023180"/>
    </source>
</evidence>
<gene>
    <name evidence="15" type="ORF">GUJ93_ZPchr0011g27535</name>
</gene>
<dbReference type="Pfam" id="PF14681">
    <property type="entry name" value="UPRTase"/>
    <property type="match status" value="1"/>
</dbReference>
<evidence type="ECO:0000256" key="10">
    <source>
        <dbReference type="ARBA" id="ARBA00022989"/>
    </source>
</evidence>
<keyword evidence="2" id="KW-0723">Serine/threonine-protein kinase</keyword>
<dbReference type="GO" id="GO:0005886">
    <property type="term" value="C:plasma membrane"/>
    <property type="evidence" value="ECO:0007669"/>
    <property type="project" value="TreeGrafter"/>
</dbReference>
<dbReference type="PANTHER" id="PTHR27002">
    <property type="entry name" value="RECEPTOR-LIKE SERINE/THREONINE-PROTEIN KINASE SD1-8"/>
    <property type="match status" value="1"/>
</dbReference>
<keyword evidence="12" id="KW-0675">Receptor</keyword>
<evidence type="ECO:0000256" key="8">
    <source>
        <dbReference type="ARBA" id="ARBA00022777"/>
    </source>
</evidence>
<dbReference type="Proteomes" id="UP000729402">
    <property type="component" value="Unassembled WGS sequence"/>
</dbReference>
<dbReference type="InterPro" id="IPR001245">
    <property type="entry name" value="Ser-Thr/Tyr_kinase_cat_dom"/>
</dbReference>
<dbReference type="GO" id="GO:0005524">
    <property type="term" value="F:ATP binding"/>
    <property type="evidence" value="ECO:0007669"/>
    <property type="project" value="UniProtKB-KW"/>
</dbReference>
<keyword evidence="6" id="KW-0677">Repeat</keyword>
<evidence type="ECO:0000313" key="15">
    <source>
        <dbReference type="EMBL" id="KAG8090959.1"/>
    </source>
</evidence>
<dbReference type="AlphaFoldDB" id="A0A8J6BNW7"/>
<keyword evidence="5" id="KW-0732">Signal</keyword>
<organism evidence="15 16">
    <name type="scientific">Zizania palustris</name>
    <name type="common">Northern wild rice</name>
    <dbReference type="NCBI Taxonomy" id="103762"/>
    <lineage>
        <taxon>Eukaryota</taxon>
        <taxon>Viridiplantae</taxon>
        <taxon>Streptophyta</taxon>
        <taxon>Embryophyta</taxon>
        <taxon>Tracheophyta</taxon>
        <taxon>Spermatophyta</taxon>
        <taxon>Magnoliopsida</taxon>
        <taxon>Liliopsida</taxon>
        <taxon>Poales</taxon>
        <taxon>Poaceae</taxon>
        <taxon>BOP clade</taxon>
        <taxon>Oryzoideae</taxon>
        <taxon>Oryzeae</taxon>
        <taxon>Zizaniinae</taxon>
        <taxon>Zizania</taxon>
    </lineage>
</organism>
<name>A0A8J6BNW7_ZIZPA</name>
<evidence type="ECO:0000259" key="14">
    <source>
        <dbReference type="PROSITE" id="PS50011"/>
    </source>
</evidence>
<keyword evidence="3" id="KW-0808">Transferase</keyword>
<keyword evidence="16" id="KW-1185">Reference proteome</keyword>
<evidence type="ECO:0000256" key="9">
    <source>
        <dbReference type="ARBA" id="ARBA00022840"/>
    </source>
</evidence>
<evidence type="ECO:0000256" key="4">
    <source>
        <dbReference type="ARBA" id="ARBA00022692"/>
    </source>
</evidence>
<keyword evidence="9" id="KW-0067">ATP-binding</keyword>
<evidence type="ECO:0000256" key="1">
    <source>
        <dbReference type="ARBA" id="ARBA00004167"/>
    </source>
</evidence>
<keyword evidence="8" id="KW-0418">Kinase</keyword>
<dbReference type="Pfam" id="PF07714">
    <property type="entry name" value="PK_Tyr_Ser-Thr"/>
    <property type="match status" value="1"/>
</dbReference>
<accession>A0A8J6BNW7</accession>
<keyword evidence="10" id="KW-1133">Transmembrane helix</keyword>
<dbReference type="EMBL" id="JAAALK010000081">
    <property type="protein sequence ID" value="KAG8090959.1"/>
    <property type="molecule type" value="Genomic_DNA"/>
</dbReference>
<comment type="subcellular location">
    <subcellularLocation>
        <location evidence="1">Membrane</location>
        <topology evidence="1">Single-pass membrane protein</topology>
    </subcellularLocation>
</comment>
<keyword evidence="4" id="KW-0812">Transmembrane</keyword>
<sequence>MVQTKPGKNAELSSVGWDVTLTAKNNFSEYNMLGKGGFRKVYKGVFEGGVEVAVKRISKASGQGVEEFRNEVVLIAKLQHKNLVRVLDCCIHEDEKLLIYAYLANKSLDAFLFDPFCLIGPCSGKSVLKYSYAASDFQISKLDSLFQLMDPTDSRGATRCSEATWSTQHFSFHGMARDDRTLQPSAYLNKLPDRFSEGCHNLLMDPMLATAVDLLKDRGAEITKNCLGDAGDRSYGT</sequence>
<feature type="domain" description="Protein kinase" evidence="14">
    <location>
        <begin position="27"/>
        <end position="237"/>
    </location>
</feature>
<evidence type="ECO:0000256" key="12">
    <source>
        <dbReference type="ARBA" id="ARBA00023170"/>
    </source>
</evidence>
<keyword evidence="7" id="KW-0547">Nucleotide-binding</keyword>
<evidence type="ECO:0000313" key="16">
    <source>
        <dbReference type="Proteomes" id="UP000729402"/>
    </source>
</evidence>
<evidence type="ECO:0000256" key="11">
    <source>
        <dbReference type="ARBA" id="ARBA00023136"/>
    </source>
</evidence>
<dbReference type="OrthoDB" id="778574at2759"/>
<dbReference type="FunFam" id="3.30.200.20:FF:000727">
    <property type="entry name" value="Cysteine-rich RLK (RECEPTOR-like protein kinase) 23"/>
    <property type="match status" value="1"/>
</dbReference>
<evidence type="ECO:0000256" key="7">
    <source>
        <dbReference type="ARBA" id="ARBA00022741"/>
    </source>
</evidence>
<dbReference type="PANTHER" id="PTHR27002:SF1045">
    <property type="entry name" value="RECEPTOR-LIKE SERINE_THREONINE-PROTEIN KINASE"/>
    <property type="match status" value="1"/>
</dbReference>
<comment type="caution">
    <text evidence="15">The sequence shown here is derived from an EMBL/GenBank/DDBJ whole genome shotgun (WGS) entry which is preliminary data.</text>
</comment>